<keyword evidence="4 7" id="KW-0560">Oxidoreductase</keyword>
<dbReference type="Proteomes" id="UP000466523">
    <property type="component" value="Unassembled WGS sequence"/>
</dbReference>
<organism evidence="8 9">
    <name type="scientific">Mycolicibacter kumamotonensis</name>
    <dbReference type="NCBI Taxonomy" id="354243"/>
    <lineage>
        <taxon>Bacteria</taxon>
        <taxon>Bacillati</taxon>
        <taxon>Actinomycetota</taxon>
        <taxon>Actinomycetes</taxon>
        <taxon>Mycobacteriales</taxon>
        <taxon>Mycobacteriaceae</taxon>
        <taxon>Mycolicibacter</taxon>
    </lineage>
</organism>
<reference evidence="8 9" key="1">
    <citation type="submission" date="2020-01" db="EMBL/GenBank/DDBJ databases">
        <authorList>
            <person name="Sanchez-Estrada R."/>
            <person name="Gonzalez-Y-Merchand J.A."/>
            <person name="Rivera-Gutierrez S."/>
        </authorList>
    </citation>
    <scope>NUCLEOTIDE SEQUENCE [LARGE SCALE GENOMIC DNA]</scope>
    <source>
        <strain evidence="8 9">CST 7247</strain>
    </source>
</reference>
<evidence type="ECO:0000256" key="7">
    <source>
        <dbReference type="RuleBase" id="RU000461"/>
    </source>
</evidence>
<dbReference type="AlphaFoldDB" id="A0A7K3L6B5"/>
<dbReference type="CDD" id="cd11035">
    <property type="entry name" value="P450cam-like"/>
    <property type="match status" value="1"/>
</dbReference>
<dbReference type="InterPro" id="IPR001128">
    <property type="entry name" value="Cyt_P450"/>
</dbReference>
<dbReference type="EMBL" id="JAACYR010000004">
    <property type="protein sequence ID" value="NDJ87925.1"/>
    <property type="molecule type" value="Genomic_DNA"/>
</dbReference>
<evidence type="ECO:0000313" key="9">
    <source>
        <dbReference type="Proteomes" id="UP000466523"/>
    </source>
</evidence>
<keyword evidence="3 7" id="KW-0479">Metal-binding</keyword>
<dbReference type="GO" id="GO:0016705">
    <property type="term" value="F:oxidoreductase activity, acting on paired donors, with incorporation or reduction of molecular oxygen"/>
    <property type="evidence" value="ECO:0007669"/>
    <property type="project" value="InterPro"/>
</dbReference>
<dbReference type="Gene3D" id="1.10.630.10">
    <property type="entry name" value="Cytochrome P450"/>
    <property type="match status" value="1"/>
</dbReference>
<dbReference type="SUPFAM" id="SSF48264">
    <property type="entry name" value="Cytochrome P450"/>
    <property type="match status" value="1"/>
</dbReference>
<dbReference type="PROSITE" id="PS00086">
    <property type="entry name" value="CYTOCHROME_P450"/>
    <property type="match status" value="1"/>
</dbReference>
<proteinExistence type="inferred from homology"/>
<accession>A0A7K3L6B5</accession>
<evidence type="ECO:0000256" key="4">
    <source>
        <dbReference type="ARBA" id="ARBA00023002"/>
    </source>
</evidence>
<name>A0A7K3L6B5_9MYCO</name>
<protein>
    <submittedName>
        <fullName evidence="8">Cytochrome P450</fullName>
    </submittedName>
</protein>
<dbReference type="PRINTS" id="PR00359">
    <property type="entry name" value="BP450"/>
</dbReference>
<evidence type="ECO:0000256" key="3">
    <source>
        <dbReference type="ARBA" id="ARBA00022723"/>
    </source>
</evidence>
<dbReference type="PRINTS" id="PR00385">
    <property type="entry name" value="P450"/>
</dbReference>
<keyword evidence="2 7" id="KW-0349">Heme</keyword>
<sequence>MGGAGVTTVENRADSCPVLNFDYTAVKPAGTWMQTYDDLRAKFPWFRNEFGPGFWTVVNYEGILQIMQNPEVFSNSVVTALDPEPQYKWIPEMLDGDEHKQWRNQLGPLFAPKAVERLEGTIRQRAADLIDAFVDRGSCDFMAEFAQRFPTTIFLELMGLPVDELDQFMEWEHDILHGDLGSESGQQKQIEAMMAVMGRFWAIIVERRAEPRDDIVSKALEYEIDGEPVSDADLLSFCLLMFMAGLDTVSVTLGWIFLHLARDDSDRERILADPSVINSAVEEFLRAYAIVIPARKVMKDIEIQGCPMKAGDMVNIPLIAATRDEAAFPDAKTVDITRKPNRHIAFGAGPHRCLGSHLARLELQIAMEEWHRRIPHYRVADGAELQESGGQLGLTSLPLEWGVG</sequence>
<dbReference type="GO" id="GO:0005506">
    <property type="term" value="F:iron ion binding"/>
    <property type="evidence" value="ECO:0007669"/>
    <property type="project" value="InterPro"/>
</dbReference>
<keyword evidence="5 7" id="KW-0408">Iron</keyword>
<dbReference type="Pfam" id="PF00067">
    <property type="entry name" value="p450"/>
    <property type="match status" value="2"/>
</dbReference>
<comment type="similarity">
    <text evidence="1 7">Belongs to the cytochrome P450 family.</text>
</comment>
<dbReference type="InterPro" id="IPR002397">
    <property type="entry name" value="Cyt_P450_B"/>
</dbReference>
<evidence type="ECO:0000256" key="6">
    <source>
        <dbReference type="ARBA" id="ARBA00023033"/>
    </source>
</evidence>
<dbReference type="GO" id="GO:0020037">
    <property type="term" value="F:heme binding"/>
    <property type="evidence" value="ECO:0007669"/>
    <property type="project" value="InterPro"/>
</dbReference>
<evidence type="ECO:0000256" key="2">
    <source>
        <dbReference type="ARBA" id="ARBA00022617"/>
    </source>
</evidence>
<dbReference type="PANTHER" id="PTHR46696:SF6">
    <property type="entry name" value="P450, PUTATIVE (EUROFUNG)-RELATED"/>
    <property type="match status" value="1"/>
</dbReference>
<keyword evidence="6 7" id="KW-0503">Monooxygenase</keyword>
<comment type="caution">
    <text evidence="8">The sequence shown here is derived from an EMBL/GenBank/DDBJ whole genome shotgun (WGS) entry which is preliminary data.</text>
</comment>
<gene>
    <name evidence="8" type="ORF">GWR20_01950</name>
</gene>
<dbReference type="InterPro" id="IPR017972">
    <property type="entry name" value="Cyt_P450_CS"/>
</dbReference>
<evidence type="ECO:0000256" key="5">
    <source>
        <dbReference type="ARBA" id="ARBA00023004"/>
    </source>
</evidence>
<dbReference type="InterPro" id="IPR036396">
    <property type="entry name" value="Cyt_P450_sf"/>
</dbReference>
<evidence type="ECO:0000256" key="1">
    <source>
        <dbReference type="ARBA" id="ARBA00010617"/>
    </source>
</evidence>
<dbReference type="PANTHER" id="PTHR46696">
    <property type="entry name" value="P450, PUTATIVE (EUROFUNG)-RELATED"/>
    <property type="match status" value="1"/>
</dbReference>
<dbReference type="GO" id="GO:0004497">
    <property type="term" value="F:monooxygenase activity"/>
    <property type="evidence" value="ECO:0007669"/>
    <property type="project" value="UniProtKB-KW"/>
</dbReference>
<evidence type="ECO:0000313" key="8">
    <source>
        <dbReference type="EMBL" id="NDJ87925.1"/>
    </source>
</evidence>